<evidence type="ECO:0000313" key="6">
    <source>
        <dbReference type="Proteomes" id="UP000315252"/>
    </source>
</evidence>
<dbReference type="AlphaFoldDB" id="A0A545TXA5"/>
<dbReference type="NCBIfam" id="NF006045">
    <property type="entry name" value="PRK08190.1"/>
    <property type="match status" value="1"/>
</dbReference>
<organism evidence="5 6">
    <name type="scientific">Denitrobaculum tricleocarpae</name>
    <dbReference type="NCBI Taxonomy" id="2591009"/>
    <lineage>
        <taxon>Bacteria</taxon>
        <taxon>Pseudomonadati</taxon>
        <taxon>Pseudomonadota</taxon>
        <taxon>Alphaproteobacteria</taxon>
        <taxon>Rhodospirillales</taxon>
        <taxon>Rhodospirillaceae</taxon>
        <taxon>Denitrobaculum</taxon>
    </lineage>
</organism>
<evidence type="ECO:0000313" key="5">
    <source>
        <dbReference type="EMBL" id="TQV81863.1"/>
    </source>
</evidence>
<dbReference type="Pfam" id="PF01515">
    <property type="entry name" value="PTA_PTB"/>
    <property type="match status" value="1"/>
</dbReference>
<accession>A0A545TXA5</accession>
<comment type="similarity">
    <text evidence="1">Belongs to the phosphate acetyltransferase and butyryltransferase family.</text>
</comment>
<dbReference type="InterPro" id="IPR002505">
    <property type="entry name" value="PTA_PTB"/>
</dbReference>
<dbReference type="OrthoDB" id="9800237at2"/>
<dbReference type="PANTHER" id="PTHR43356:SF2">
    <property type="entry name" value="PHOSPHATE ACETYLTRANSFERASE"/>
    <property type="match status" value="1"/>
</dbReference>
<keyword evidence="3" id="KW-0012">Acyltransferase</keyword>
<sequence>MLGKNQVECPQSLLRAARSSAPLRTAIVNAGAAVVMESAYDAASAGVIEPVFFGDSDAIQKYASELNWDISGYEVIESGDEQSAAIAAASAASGGDVAAVMKGHIHTDVFMRALLSRNANLRTERRLTHVFHMTVPGREGQLLLTDCAVNIHPDVETKKAVIQNAVDLAHALGIEKPKVALLSATEEQMEQMPSSIEAKLLTDWARDSVKSADVFGPLAMDLALSADAARTKGVDHPVAGHADIIVVPDIVTGNALFKMMVHYMNACAAGIGLGAKVPILLTSRADPPAARLASAALAAIVKNHGDQSA</sequence>
<dbReference type="Proteomes" id="UP000315252">
    <property type="component" value="Unassembled WGS sequence"/>
</dbReference>
<reference evidence="5 6" key="1">
    <citation type="submission" date="2019-06" db="EMBL/GenBank/DDBJ databases">
        <title>Whole genome sequence for Rhodospirillaceae sp. R148.</title>
        <authorList>
            <person name="Wang G."/>
        </authorList>
    </citation>
    <scope>NUCLEOTIDE SEQUENCE [LARGE SCALE GENOMIC DNA]</scope>
    <source>
        <strain evidence="5 6">R148</strain>
    </source>
</reference>
<evidence type="ECO:0000256" key="2">
    <source>
        <dbReference type="ARBA" id="ARBA00022679"/>
    </source>
</evidence>
<dbReference type="PANTHER" id="PTHR43356">
    <property type="entry name" value="PHOSPHATE ACETYLTRANSFERASE"/>
    <property type="match status" value="1"/>
</dbReference>
<keyword evidence="2 5" id="KW-0808">Transferase</keyword>
<dbReference type="Gene3D" id="3.40.718.10">
    <property type="entry name" value="Isopropylmalate Dehydrogenase"/>
    <property type="match status" value="1"/>
</dbReference>
<proteinExistence type="inferred from homology"/>
<dbReference type="InterPro" id="IPR012147">
    <property type="entry name" value="P_Ac_Bu_trans"/>
</dbReference>
<keyword evidence="6" id="KW-1185">Reference proteome</keyword>
<dbReference type="SUPFAM" id="SSF53659">
    <property type="entry name" value="Isocitrate/Isopropylmalate dehydrogenase-like"/>
    <property type="match status" value="1"/>
</dbReference>
<comment type="caution">
    <text evidence="5">The sequence shown here is derived from an EMBL/GenBank/DDBJ whole genome shotgun (WGS) entry which is preliminary data.</text>
</comment>
<evidence type="ECO:0000256" key="3">
    <source>
        <dbReference type="ARBA" id="ARBA00023315"/>
    </source>
</evidence>
<dbReference type="GO" id="GO:0016746">
    <property type="term" value="F:acyltransferase activity"/>
    <property type="evidence" value="ECO:0007669"/>
    <property type="project" value="UniProtKB-KW"/>
</dbReference>
<name>A0A545TXA5_9PROT</name>
<feature type="domain" description="Phosphate acetyl/butaryl transferase" evidence="4">
    <location>
        <begin position="84"/>
        <end position="299"/>
    </location>
</feature>
<protein>
    <submittedName>
        <fullName evidence="5">Bifunctional enoyl-CoA hydratase/phosphate acetyltransferase</fullName>
    </submittedName>
</protein>
<dbReference type="RefSeq" id="WP_142895494.1">
    <property type="nucleotide sequence ID" value="NZ_ML660053.1"/>
</dbReference>
<dbReference type="EMBL" id="VHSH01000002">
    <property type="protein sequence ID" value="TQV81863.1"/>
    <property type="molecule type" value="Genomic_DNA"/>
</dbReference>
<dbReference type="InterPro" id="IPR050500">
    <property type="entry name" value="Phos_Acetyltrans/Butyryltrans"/>
</dbReference>
<gene>
    <name evidence="5" type="ORF">FKG95_06385</name>
</gene>
<evidence type="ECO:0000259" key="4">
    <source>
        <dbReference type="Pfam" id="PF01515"/>
    </source>
</evidence>
<dbReference type="PIRSF" id="PIRSF000428">
    <property type="entry name" value="P_Ac_trans"/>
    <property type="match status" value="1"/>
</dbReference>
<evidence type="ECO:0000256" key="1">
    <source>
        <dbReference type="ARBA" id="ARBA00005656"/>
    </source>
</evidence>